<comment type="pathway">
    <text evidence="2 8">Cofactor biosynthesis; biotin biosynthesis.</text>
</comment>
<keyword evidence="7 8" id="KW-0093">Biotin biosynthesis</keyword>
<keyword evidence="11" id="KW-1185">Reference proteome</keyword>
<dbReference type="PANTHER" id="PTHR13090:SF1">
    <property type="entry name" value="ARGININE-HYDROXYLASE NDUFAF5, MITOCHONDRIAL"/>
    <property type="match status" value="1"/>
</dbReference>
<dbReference type="Gene3D" id="3.40.50.150">
    <property type="entry name" value="Vaccinia Virus protein VP39"/>
    <property type="match status" value="1"/>
</dbReference>
<accession>A0A9E9LYZ2</accession>
<gene>
    <name evidence="8 10" type="primary">bioC</name>
    <name evidence="10" type="ORF">NB640_00890</name>
</gene>
<comment type="similarity">
    <text evidence="8">Belongs to the methyltransferase superfamily.</text>
</comment>
<evidence type="ECO:0000256" key="4">
    <source>
        <dbReference type="ARBA" id="ARBA00022603"/>
    </source>
</evidence>
<dbReference type="KEGG" id="ovb:NB640_00890"/>
<evidence type="ECO:0000256" key="1">
    <source>
        <dbReference type="ARBA" id="ARBA00000852"/>
    </source>
</evidence>
<keyword evidence="5 8" id="KW-0808">Transferase</keyword>
<dbReference type="AlphaFoldDB" id="A0A9E9LYZ2"/>
<dbReference type="EMBL" id="CP098242">
    <property type="protein sequence ID" value="WAW10255.1"/>
    <property type="molecule type" value="Genomic_DNA"/>
</dbReference>
<evidence type="ECO:0000256" key="8">
    <source>
        <dbReference type="HAMAP-Rule" id="MF_00835"/>
    </source>
</evidence>
<sequence>MPAIDKTRVGAAFDRAAPDYDGIARFQHTVCDSLMGLLPVFAPDMPSPGMVLDGGCGTGYGSALLSRRWPASRIAGCDLSLEMLRLARGKSIDTICADLEQLPFRDGAFDLVWSSLALQWCTTPDVYAEMYRILAKEGVLLFTTLGPGTLAELDFAFSAIDAHPHVRAFSTPEETRMALKQAGFTDIRIECETRRIYFPDFRTFLTSVRGIGANQVGGERRRALMGKNAWKLAEERYETLRGADGMLPATYELVFGYGRR</sequence>
<evidence type="ECO:0000256" key="2">
    <source>
        <dbReference type="ARBA" id="ARBA00004746"/>
    </source>
</evidence>
<dbReference type="Pfam" id="PF08241">
    <property type="entry name" value="Methyltransf_11"/>
    <property type="match status" value="1"/>
</dbReference>
<dbReference type="NCBIfam" id="TIGR02072">
    <property type="entry name" value="BioC"/>
    <property type="match status" value="1"/>
</dbReference>
<evidence type="ECO:0000256" key="5">
    <source>
        <dbReference type="ARBA" id="ARBA00022679"/>
    </source>
</evidence>
<evidence type="ECO:0000256" key="6">
    <source>
        <dbReference type="ARBA" id="ARBA00022691"/>
    </source>
</evidence>
<evidence type="ECO:0000256" key="3">
    <source>
        <dbReference type="ARBA" id="ARBA00012327"/>
    </source>
</evidence>
<dbReference type="InterPro" id="IPR013216">
    <property type="entry name" value="Methyltransf_11"/>
</dbReference>
<evidence type="ECO:0000313" key="10">
    <source>
        <dbReference type="EMBL" id="WAW10255.1"/>
    </source>
</evidence>
<dbReference type="SUPFAM" id="SSF53335">
    <property type="entry name" value="S-adenosyl-L-methionine-dependent methyltransferases"/>
    <property type="match status" value="1"/>
</dbReference>
<dbReference type="RefSeq" id="WP_269309263.1">
    <property type="nucleotide sequence ID" value="NZ_CP098242.1"/>
</dbReference>
<organism evidence="10 11">
    <name type="scientific">Oxalobacter vibrioformis</name>
    <dbReference type="NCBI Taxonomy" id="933080"/>
    <lineage>
        <taxon>Bacteria</taxon>
        <taxon>Pseudomonadati</taxon>
        <taxon>Pseudomonadota</taxon>
        <taxon>Betaproteobacteria</taxon>
        <taxon>Burkholderiales</taxon>
        <taxon>Oxalobacteraceae</taxon>
        <taxon>Oxalobacter</taxon>
    </lineage>
</organism>
<protein>
    <recommendedName>
        <fullName evidence="3 8">Malonyl-[acyl-carrier protein] O-methyltransferase</fullName>
        <shortName evidence="8">Malonyl-ACP O-methyltransferase</shortName>
        <ecNumber evidence="3 8">2.1.1.197</ecNumber>
    </recommendedName>
    <alternativeName>
        <fullName evidence="8">Biotin synthesis protein BioC</fullName>
    </alternativeName>
</protein>
<dbReference type="InterPro" id="IPR050602">
    <property type="entry name" value="Malonyl-ACP_OMT"/>
</dbReference>
<dbReference type="GO" id="GO:0008757">
    <property type="term" value="F:S-adenosylmethionine-dependent methyltransferase activity"/>
    <property type="evidence" value="ECO:0007669"/>
    <property type="project" value="InterPro"/>
</dbReference>
<dbReference type="Proteomes" id="UP001156215">
    <property type="component" value="Chromosome"/>
</dbReference>
<feature type="domain" description="Methyltransferase type 11" evidence="9">
    <location>
        <begin position="52"/>
        <end position="142"/>
    </location>
</feature>
<dbReference type="InterPro" id="IPR029063">
    <property type="entry name" value="SAM-dependent_MTases_sf"/>
</dbReference>
<dbReference type="EC" id="2.1.1.197" evidence="3 8"/>
<keyword evidence="6 8" id="KW-0949">S-adenosyl-L-methionine</keyword>
<dbReference type="GO" id="GO:0010340">
    <property type="term" value="F:carboxyl-O-methyltransferase activity"/>
    <property type="evidence" value="ECO:0007669"/>
    <property type="project" value="UniProtKB-UniRule"/>
</dbReference>
<proteinExistence type="inferred from homology"/>
<dbReference type="InterPro" id="IPR011814">
    <property type="entry name" value="BioC"/>
</dbReference>
<dbReference type="GO" id="GO:0009102">
    <property type="term" value="P:biotin biosynthetic process"/>
    <property type="evidence" value="ECO:0007669"/>
    <property type="project" value="UniProtKB-UniRule"/>
</dbReference>
<dbReference type="GO" id="GO:0032259">
    <property type="term" value="P:methylation"/>
    <property type="evidence" value="ECO:0007669"/>
    <property type="project" value="UniProtKB-KW"/>
</dbReference>
<evidence type="ECO:0000313" key="11">
    <source>
        <dbReference type="Proteomes" id="UP001156215"/>
    </source>
</evidence>
<dbReference type="GO" id="GO:0102130">
    <property type="term" value="F:malonyl-CoA methyltransferase activity"/>
    <property type="evidence" value="ECO:0007669"/>
    <property type="project" value="UniProtKB-EC"/>
</dbReference>
<evidence type="ECO:0000256" key="7">
    <source>
        <dbReference type="ARBA" id="ARBA00022756"/>
    </source>
</evidence>
<dbReference type="PANTHER" id="PTHR13090">
    <property type="entry name" value="ARGININE-HYDROXYLASE NDUFAF5, MITOCHONDRIAL"/>
    <property type="match status" value="1"/>
</dbReference>
<evidence type="ECO:0000259" key="9">
    <source>
        <dbReference type="Pfam" id="PF08241"/>
    </source>
</evidence>
<reference evidence="10" key="1">
    <citation type="journal article" date="2022" name="Front. Microbiol.">
        <title>New perspectives on an old grouping: The genomic and phenotypic variability of Oxalobacter formigenes and the implications for calcium oxalate stone prevention.</title>
        <authorList>
            <person name="Chmiel J.A."/>
            <person name="Carr C."/>
            <person name="Stuivenberg G.A."/>
            <person name="Venema R."/>
            <person name="Chanyi R.M."/>
            <person name="Al K.F."/>
            <person name="Giguere D."/>
            <person name="Say H."/>
            <person name="Akouris P.P."/>
            <person name="Dominguez Romero S.A."/>
            <person name="Kwong A."/>
            <person name="Tai V."/>
            <person name="Koval S.F."/>
            <person name="Razvi H."/>
            <person name="Bjazevic J."/>
            <person name="Burton J.P."/>
        </authorList>
    </citation>
    <scope>NUCLEOTIDE SEQUENCE</scope>
    <source>
        <strain evidence="10">WoOx3</strain>
    </source>
</reference>
<dbReference type="CDD" id="cd02440">
    <property type="entry name" value="AdoMet_MTases"/>
    <property type="match status" value="1"/>
</dbReference>
<comment type="catalytic activity">
    <reaction evidence="1 8">
        <text>malonyl-[ACP] + S-adenosyl-L-methionine = malonyl-[ACP] methyl ester + S-adenosyl-L-homocysteine</text>
        <dbReference type="Rhea" id="RHEA:17105"/>
        <dbReference type="Rhea" id="RHEA-COMP:9623"/>
        <dbReference type="Rhea" id="RHEA-COMP:9954"/>
        <dbReference type="ChEBI" id="CHEBI:57856"/>
        <dbReference type="ChEBI" id="CHEBI:59789"/>
        <dbReference type="ChEBI" id="CHEBI:78449"/>
        <dbReference type="ChEBI" id="CHEBI:78845"/>
        <dbReference type="EC" id="2.1.1.197"/>
    </reaction>
</comment>
<dbReference type="HAMAP" id="MF_00835">
    <property type="entry name" value="BioC"/>
    <property type="match status" value="1"/>
</dbReference>
<name>A0A9E9LYZ2_9BURK</name>
<keyword evidence="4 8" id="KW-0489">Methyltransferase</keyword>
<comment type="function">
    <text evidence="8">Converts the free carboxyl group of a malonyl-thioester to its methyl ester by transfer of a methyl group from S-adenosyl-L-methionine (SAM). It allows to synthesize pimeloyl-ACP via the fatty acid synthetic pathway.</text>
</comment>